<gene>
    <name evidence="4" type="ORF">NATSA_03575</name>
</gene>
<evidence type="ECO:0000313" key="4">
    <source>
        <dbReference type="EMBL" id="MBP3191736.1"/>
    </source>
</evidence>
<reference evidence="4" key="1">
    <citation type="submission" date="2021-02" db="EMBL/GenBank/DDBJ databases">
        <title>Natronogracilivirga saccharolytica gen. nov. sp. nov. a new anaerobic, haloalkiliphilic carbohydrate-fermenting bacterium from soda lake and proposing of Cyclonatronumiaceae fam. nov. in the phylum Balneolaeota.</title>
        <authorList>
            <person name="Zhilina T.N."/>
            <person name="Sorokin D.Y."/>
            <person name="Zavarzina D.G."/>
            <person name="Toshchakov S.V."/>
            <person name="Kublanov I.V."/>
        </authorList>
    </citation>
    <scope>NUCLEOTIDE SEQUENCE</scope>
    <source>
        <strain evidence="4">Z-1702</strain>
    </source>
</reference>
<sequence length="143" mass="16203">MRIYRSVLIAVTLLMTAGIFTVSQAQQMIYEPKNPAFGGNPANYSWLKNSAQTQNQHEETRDARLARDPLQDFQASLQRQVLSQLTRDIVRRQFDLEEGEVMDESRFEFGEFTIDLQPGVDGVTVLISNIMTGEETSITVPSF</sequence>
<evidence type="ECO:0000256" key="3">
    <source>
        <dbReference type="ARBA" id="ARBA00022729"/>
    </source>
</evidence>
<keyword evidence="5" id="KW-1185">Reference proteome</keyword>
<comment type="caution">
    <text evidence="4">The sequence shown here is derived from an EMBL/GenBank/DDBJ whole genome shotgun (WGS) entry which is preliminary data.</text>
</comment>
<accession>A0A8J7USP4</accession>
<proteinExistence type="predicted"/>
<dbReference type="AlphaFoldDB" id="A0A8J7USP4"/>
<organism evidence="4 5">
    <name type="scientific">Natronogracilivirga saccharolytica</name>
    <dbReference type="NCBI Taxonomy" id="2812953"/>
    <lineage>
        <taxon>Bacteria</taxon>
        <taxon>Pseudomonadati</taxon>
        <taxon>Balneolota</taxon>
        <taxon>Balneolia</taxon>
        <taxon>Balneolales</taxon>
        <taxon>Cyclonatronaceae</taxon>
        <taxon>Natronogracilivirga</taxon>
    </lineage>
</organism>
<evidence type="ECO:0000256" key="1">
    <source>
        <dbReference type="ARBA" id="ARBA00003989"/>
    </source>
</evidence>
<evidence type="ECO:0000313" key="5">
    <source>
        <dbReference type="Proteomes" id="UP000673975"/>
    </source>
</evidence>
<dbReference type="EMBL" id="JAFIDN010000002">
    <property type="protein sequence ID" value="MBP3191736.1"/>
    <property type="molecule type" value="Genomic_DNA"/>
</dbReference>
<dbReference type="RefSeq" id="WP_210510466.1">
    <property type="nucleotide sequence ID" value="NZ_JAFIDN010000002.1"/>
</dbReference>
<name>A0A8J7USP4_9BACT</name>
<protein>
    <recommendedName>
        <fullName evidence="2">Curli production assembly/transport component CsgF</fullName>
    </recommendedName>
</protein>
<evidence type="ECO:0000256" key="2">
    <source>
        <dbReference type="ARBA" id="ARBA00014031"/>
    </source>
</evidence>
<keyword evidence="3" id="KW-0732">Signal</keyword>
<dbReference type="Pfam" id="PF10614">
    <property type="entry name" value="CsgF"/>
    <property type="match status" value="1"/>
</dbReference>
<comment type="function">
    <text evidence="1">May be involved in the biogenesis of curli organelles.</text>
</comment>
<dbReference type="Proteomes" id="UP000673975">
    <property type="component" value="Unassembled WGS sequence"/>
</dbReference>
<dbReference type="InterPro" id="IPR018893">
    <property type="entry name" value="T8SS_CsgF"/>
</dbReference>